<sequence length="383" mass="43465">MIGLKTANPSFVKAISFLSFDLYQKIIPLKKESSEVVIVDINEKSLEKFGQFPWSRSIFAKIIENINTAKPKAIGFDIFFSEKDKQSPEEIIKSYNLIPTDVVEIQNIRGHDEIFREQLEKSNSVIAVLGSNVSSHGSYDRSAKAKFFSKGGDPKEFTFSYPYSIGSLEKLEKSAKGLGSISFLDQTDGIVRSLPLILRFNNKLYPTMGLEMIRVGSKQKNIFIELDELGIKKLSVRPLKISSDPNSVFWIRYKQSQKDQYISASSVYDEKFEEDFFKDKYVLIGASAQGLFDRVKTPLGVTMPGVEVHANVIENILDNSYLVRNSKVYIVELLFSIIIAFITFYFSQTIKPKYSLVIYFSTTISVILIGLTFFLLRSELIDI</sequence>
<keyword evidence="1" id="KW-0812">Transmembrane</keyword>
<keyword evidence="1" id="KW-1133">Transmembrane helix</keyword>
<dbReference type="AlphaFoldDB" id="A0A382HHD0"/>
<feature type="transmembrane region" description="Helical" evidence="1">
    <location>
        <begin position="328"/>
        <end position="347"/>
    </location>
</feature>
<accession>A0A382HHD0</accession>
<evidence type="ECO:0000313" key="3">
    <source>
        <dbReference type="EMBL" id="SVB86083.1"/>
    </source>
</evidence>
<feature type="domain" description="CHASE2" evidence="2">
    <location>
        <begin position="12"/>
        <end position="343"/>
    </location>
</feature>
<keyword evidence="1" id="KW-0472">Membrane</keyword>
<organism evidence="3">
    <name type="scientific">marine metagenome</name>
    <dbReference type="NCBI Taxonomy" id="408172"/>
    <lineage>
        <taxon>unclassified sequences</taxon>
        <taxon>metagenomes</taxon>
        <taxon>ecological metagenomes</taxon>
    </lineage>
</organism>
<proteinExistence type="predicted"/>
<dbReference type="InterPro" id="IPR007890">
    <property type="entry name" value="CHASE2"/>
</dbReference>
<evidence type="ECO:0000259" key="2">
    <source>
        <dbReference type="SMART" id="SM01080"/>
    </source>
</evidence>
<evidence type="ECO:0000256" key="1">
    <source>
        <dbReference type="SAM" id="Phobius"/>
    </source>
</evidence>
<feature type="transmembrane region" description="Helical" evidence="1">
    <location>
        <begin position="354"/>
        <end position="376"/>
    </location>
</feature>
<reference evidence="3" key="1">
    <citation type="submission" date="2018-05" db="EMBL/GenBank/DDBJ databases">
        <authorList>
            <person name="Lanie J.A."/>
            <person name="Ng W.-L."/>
            <person name="Kazmierczak K.M."/>
            <person name="Andrzejewski T.M."/>
            <person name="Davidsen T.M."/>
            <person name="Wayne K.J."/>
            <person name="Tettelin H."/>
            <person name="Glass J.I."/>
            <person name="Rusch D."/>
            <person name="Podicherti R."/>
            <person name="Tsui H.-C.T."/>
            <person name="Winkler M.E."/>
        </authorList>
    </citation>
    <scope>NUCLEOTIDE SEQUENCE</scope>
</reference>
<name>A0A382HHD0_9ZZZZ</name>
<protein>
    <recommendedName>
        <fullName evidence="2">CHASE2 domain-containing protein</fullName>
    </recommendedName>
</protein>
<dbReference type="SMART" id="SM01080">
    <property type="entry name" value="CHASE2"/>
    <property type="match status" value="1"/>
</dbReference>
<feature type="non-terminal residue" evidence="3">
    <location>
        <position position="383"/>
    </location>
</feature>
<dbReference type="EMBL" id="UINC01060989">
    <property type="protein sequence ID" value="SVB86083.1"/>
    <property type="molecule type" value="Genomic_DNA"/>
</dbReference>
<gene>
    <name evidence="3" type="ORF">METZ01_LOCUS238937</name>
</gene>
<dbReference type="Pfam" id="PF05226">
    <property type="entry name" value="CHASE2"/>
    <property type="match status" value="1"/>
</dbReference>